<feature type="domain" description="Protein kinase" evidence="10">
    <location>
        <begin position="13"/>
        <end position="267"/>
    </location>
</feature>
<dbReference type="CDD" id="cd14014">
    <property type="entry name" value="STKc_PknB_like"/>
    <property type="match status" value="1"/>
</dbReference>
<evidence type="ECO:0000313" key="11">
    <source>
        <dbReference type="EMBL" id="TDC11164.1"/>
    </source>
</evidence>
<keyword evidence="9" id="KW-0472">Membrane</keyword>
<dbReference type="EMBL" id="SMJZ01000003">
    <property type="protein sequence ID" value="TDC11164.1"/>
    <property type="molecule type" value="Genomic_DNA"/>
</dbReference>
<feature type="compositionally biased region" description="Low complexity" evidence="8">
    <location>
        <begin position="362"/>
        <end position="373"/>
    </location>
</feature>
<dbReference type="InterPro" id="IPR017441">
    <property type="entry name" value="Protein_kinase_ATP_BS"/>
</dbReference>
<feature type="region of interest" description="Disordered" evidence="8">
    <location>
        <begin position="297"/>
        <end position="746"/>
    </location>
</feature>
<evidence type="ECO:0000256" key="9">
    <source>
        <dbReference type="SAM" id="Phobius"/>
    </source>
</evidence>
<dbReference type="SMART" id="SM00220">
    <property type="entry name" value="S_TKc"/>
    <property type="match status" value="1"/>
</dbReference>
<dbReference type="GO" id="GO:0005524">
    <property type="term" value="F:ATP binding"/>
    <property type="evidence" value="ECO:0007669"/>
    <property type="project" value="UniProtKB-UniRule"/>
</dbReference>
<dbReference type="GO" id="GO:0004674">
    <property type="term" value="F:protein serine/threonine kinase activity"/>
    <property type="evidence" value="ECO:0007669"/>
    <property type="project" value="UniProtKB-KW"/>
</dbReference>
<keyword evidence="9" id="KW-0812">Transmembrane</keyword>
<dbReference type="Gene3D" id="1.10.510.10">
    <property type="entry name" value="Transferase(Phosphotransferase) domain 1"/>
    <property type="match status" value="1"/>
</dbReference>
<keyword evidence="4 7" id="KW-0547">Nucleotide-binding</keyword>
<dbReference type="InterPro" id="IPR000719">
    <property type="entry name" value="Prot_kinase_dom"/>
</dbReference>
<feature type="compositionally biased region" description="Gly residues" evidence="8">
    <location>
        <begin position="451"/>
        <end position="607"/>
    </location>
</feature>
<evidence type="ECO:0000256" key="3">
    <source>
        <dbReference type="ARBA" id="ARBA00022679"/>
    </source>
</evidence>
<feature type="compositionally biased region" description="Gly residues" evidence="8">
    <location>
        <begin position="318"/>
        <end position="361"/>
    </location>
</feature>
<proteinExistence type="predicted"/>
<accession>A0A4R4NQJ5</accession>
<dbReference type="InterPro" id="IPR008271">
    <property type="entry name" value="Ser/Thr_kinase_AS"/>
</dbReference>
<dbReference type="SUPFAM" id="SSF56112">
    <property type="entry name" value="Protein kinase-like (PK-like)"/>
    <property type="match status" value="1"/>
</dbReference>
<dbReference type="Proteomes" id="UP000295157">
    <property type="component" value="Unassembled WGS sequence"/>
</dbReference>
<keyword evidence="5 11" id="KW-0418">Kinase</keyword>
<keyword evidence="3" id="KW-0808">Transferase</keyword>
<dbReference type="EC" id="2.7.11.1" evidence="1"/>
<dbReference type="InterPro" id="IPR011009">
    <property type="entry name" value="Kinase-like_dom_sf"/>
</dbReference>
<keyword evidence="2 11" id="KW-0723">Serine/threonine-protein kinase</keyword>
<dbReference type="PROSITE" id="PS00108">
    <property type="entry name" value="PROTEIN_KINASE_ST"/>
    <property type="match status" value="1"/>
</dbReference>
<evidence type="ECO:0000256" key="2">
    <source>
        <dbReference type="ARBA" id="ARBA00022527"/>
    </source>
</evidence>
<evidence type="ECO:0000256" key="1">
    <source>
        <dbReference type="ARBA" id="ARBA00012513"/>
    </source>
</evidence>
<keyword evidence="9" id="KW-1133">Transmembrane helix</keyword>
<dbReference type="Gene3D" id="3.30.200.20">
    <property type="entry name" value="Phosphorylase Kinase, domain 1"/>
    <property type="match status" value="1"/>
</dbReference>
<dbReference type="PANTHER" id="PTHR43289:SF6">
    <property type="entry name" value="SERINE_THREONINE-PROTEIN KINASE NEKL-3"/>
    <property type="match status" value="1"/>
</dbReference>
<dbReference type="Pfam" id="PF00069">
    <property type="entry name" value="Pkinase"/>
    <property type="match status" value="1"/>
</dbReference>
<comment type="caution">
    <text evidence="11">The sequence shown here is derived from an EMBL/GenBank/DDBJ whole genome shotgun (WGS) entry which is preliminary data.</text>
</comment>
<dbReference type="AlphaFoldDB" id="A0A4R4NQJ5"/>
<dbReference type="RefSeq" id="WP_132328924.1">
    <property type="nucleotide sequence ID" value="NZ_SMJZ01000003.1"/>
</dbReference>
<keyword evidence="6 7" id="KW-0067">ATP-binding</keyword>
<feature type="transmembrane region" description="Helical" evidence="9">
    <location>
        <begin position="753"/>
        <end position="775"/>
    </location>
</feature>
<feature type="binding site" evidence="7">
    <location>
        <position position="42"/>
    </location>
    <ligand>
        <name>ATP</name>
        <dbReference type="ChEBI" id="CHEBI:30616"/>
    </ligand>
</feature>
<evidence type="ECO:0000313" key="12">
    <source>
        <dbReference type="Proteomes" id="UP000295157"/>
    </source>
</evidence>
<evidence type="ECO:0000256" key="4">
    <source>
        <dbReference type="ARBA" id="ARBA00022741"/>
    </source>
</evidence>
<dbReference type="PROSITE" id="PS00107">
    <property type="entry name" value="PROTEIN_KINASE_ATP"/>
    <property type="match status" value="1"/>
</dbReference>
<sequence>MPEQQTRLLAERYELVTPLGRGTMGTVWRARDRALGREVAVKEIRQDPVLTEEQRTELRERMVREGRIASRINHPSVASIHDVIIHDDSPWIIMELIEARSLEQVIGEEGPLPPRLVAEIGVDLLGALRAAHAQGITHRDVKPANVLITESGRVVLTDFGIAKAEGDSRLTKTGMVIGSPGYTAPERARGDYTGPESDIWSLGATLYFAVEGRPAYERSTVAETLAALLTESADPPTQAGQLRPVLNGLLNKDYRQRLGAAKAETLLRMVADTPTSEMPVVTAEALMAQEAALPDPFTAHKTPADQASGPADQNPGSGRPGQGGGAPGRASGGPRGPHGPGGPGQGPGGPGQGPGGQGQGPGVQRQGQGAAAPSGAFGSQGHAGPGVPGPNAFTGSGAGQGGPPPQGAFADPAQGTPHNAFAGPGPQQGGPGRAPGGTGTPGQGATNPVGGRPGAGGGPGGQGPGGQGPGGQGPGGRGPGAQGPGGHGASGQGPGGQGTQGPGGHGAGQGSGPHGRGAQGTGAQGPAGNGPGPQGPAGRGPSGQGPGGQGPGGQGPGGQGPGGQGPGGGGPGGQGRGAGGQATGPHGPGAQGPGQGPGGQAAGGPGAGPRTAGGPVRGSNAPTVPQNIGRPPQGEQRLGTQGTAGPQGASGTASPEAGFDPERTISISRPKGPFPASPEGGRPPQAQGDEGAFMTTRIPKSGSPGQQVYPPTDQEPGSPPQQQPVPQSDGLGTDLFAIAGQPEQRPDGNRNGMLVLMAVAAAAAVVIAILIVALISG</sequence>
<evidence type="ECO:0000256" key="5">
    <source>
        <dbReference type="ARBA" id="ARBA00022777"/>
    </source>
</evidence>
<keyword evidence="12" id="KW-1185">Reference proteome</keyword>
<evidence type="ECO:0000259" key="10">
    <source>
        <dbReference type="PROSITE" id="PS50011"/>
    </source>
</evidence>
<evidence type="ECO:0000256" key="7">
    <source>
        <dbReference type="PROSITE-ProRule" id="PRU10141"/>
    </source>
</evidence>
<protein>
    <recommendedName>
        <fullName evidence="1">non-specific serine/threonine protein kinase</fullName>
        <ecNumber evidence="1">2.7.11.1</ecNumber>
    </recommendedName>
</protein>
<gene>
    <name evidence="11" type="ORF">E1267_01695</name>
</gene>
<evidence type="ECO:0000256" key="6">
    <source>
        <dbReference type="ARBA" id="ARBA00022840"/>
    </source>
</evidence>
<feature type="compositionally biased region" description="Gly residues" evidence="8">
    <location>
        <begin position="426"/>
        <end position="442"/>
    </location>
</feature>
<name>A0A4R4NQJ5_9ACTN</name>
<feature type="compositionally biased region" description="Polar residues" evidence="8">
    <location>
        <begin position="638"/>
        <end position="653"/>
    </location>
</feature>
<organism evidence="11 12">
    <name type="scientific">Nonomuraea longispora</name>
    <dbReference type="NCBI Taxonomy" id="1848320"/>
    <lineage>
        <taxon>Bacteria</taxon>
        <taxon>Bacillati</taxon>
        <taxon>Actinomycetota</taxon>
        <taxon>Actinomycetes</taxon>
        <taxon>Streptosporangiales</taxon>
        <taxon>Streptosporangiaceae</taxon>
        <taxon>Nonomuraea</taxon>
    </lineage>
</organism>
<evidence type="ECO:0000256" key="8">
    <source>
        <dbReference type="SAM" id="MobiDB-lite"/>
    </source>
</evidence>
<dbReference type="PANTHER" id="PTHR43289">
    <property type="entry name" value="MITOGEN-ACTIVATED PROTEIN KINASE KINASE KINASE 20-RELATED"/>
    <property type="match status" value="1"/>
</dbReference>
<dbReference type="OrthoDB" id="3679634at2"/>
<reference evidence="11 12" key="1">
    <citation type="submission" date="2019-02" db="EMBL/GenBank/DDBJ databases">
        <title>Draft genome sequences of novel Actinobacteria.</title>
        <authorList>
            <person name="Sahin N."/>
            <person name="Ay H."/>
            <person name="Saygin H."/>
        </authorList>
    </citation>
    <scope>NUCLEOTIDE SEQUENCE [LARGE SCALE GENOMIC DNA]</scope>
    <source>
        <strain evidence="11 12">KC201</strain>
    </source>
</reference>
<dbReference type="PROSITE" id="PS50011">
    <property type="entry name" value="PROTEIN_KINASE_DOM"/>
    <property type="match status" value="1"/>
</dbReference>